<proteinExistence type="predicted"/>
<dbReference type="RefSeq" id="WP_156481425.1">
    <property type="nucleotide sequence ID" value="NZ_CP014864.1"/>
</dbReference>
<comment type="caution">
    <text evidence="1">The sequence shown here is derived from an EMBL/GenBank/DDBJ whole genome shotgun (WGS) entry which is preliminary data.</text>
</comment>
<evidence type="ECO:0000313" key="2">
    <source>
        <dbReference type="Proteomes" id="UP001209730"/>
    </source>
</evidence>
<evidence type="ECO:0008006" key="3">
    <source>
        <dbReference type="Google" id="ProtNLM"/>
    </source>
</evidence>
<organism evidence="1 2">
    <name type="scientific">Microbulbifer thermotolerans</name>
    <dbReference type="NCBI Taxonomy" id="252514"/>
    <lineage>
        <taxon>Bacteria</taxon>
        <taxon>Pseudomonadati</taxon>
        <taxon>Pseudomonadota</taxon>
        <taxon>Gammaproteobacteria</taxon>
        <taxon>Cellvibrionales</taxon>
        <taxon>Microbulbiferaceae</taxon>
        <taxon>Microbulbifer</taxon>
    </lineage>
</organism>
<protein>
    <recommendedName>
        <fullName evidence="3">DUF4329 domain-containing protein</fullName>
    </recommendedName>
</protein>
<sequence length="159" mass="17614">MGVHDFSAYEEYLAEIEAAGVDISKISAKDRAIVKALMADESFQVEATRIFNEAVASGRETEMIRVYQVGESEYYMTTVQGQPCSNGSSTCMNLPDPIPYQGFKHAFDWHPHPGGTSLPSSSDYISSARYRVPGAIWYSCGSSYRTTYYQGQCKVADQC</sequence>
<name>A0AB35I2D2_MICTH</name>
<reference evidence="1" key="1">
    <citation type="submission" date="2022-11" db="EMBL/GenBank/DDBJ databases">
        <title>Chitin-degrading and fungicidal potential of chitinolytic bacterial strains from marine environment of the Pacific Ocean regions.</title>
        <authorList>
            <person name="Pentekhina I."/>
            <person name="Nedashkovskaya O."/>
            <person name="Seitkalieva A."/>
            <person name="Podvolotskaya A."/>
            <person name="Tekutyeva L."/>
            <person name="Balabanova L."/>
        </authorList>
    </citation>
    <scope>NUCLEOTIDE SEQUENCE</scope>
    <source>
        <strain evidence="1">KMM 6838</strain>
    </source>
</reference>
<dbReference type="Proteomes" id="UP001209730">
    <property type="component" value="Unassembled WGS sequence"/>
</dbReference>
<evidence type="ECO:0000313" key="1">
    <source>
        <dbReference type="EMBL" id="MCX2803363.1"/>
    </source>
</evidence>
<dbReference type="GeneID" id="76609648"/>
<dbReference type="EMBL" id="JAPHQB010000060">
    <property type="protein sequence ID" value="MCX2803363.1"/>
    <property type="molecule type" value="Genomic_DNA"/>
</dbReference>
<gene>
    <name evidence="1" type="ORF">OQJ68_16420</name>
</gene>
<accession>A0AB35I2D2</accession>
<dbReference type="AlphaFoldDB" id="A0AB35I2D2"/>